<dbReference type="Pfam" id="PF02016">
    <property type="entry name" value="Peptidase_S66"/>
    <property type="match status" value="1"/>
</dbReference>
<evidence type="ECO:0000259" key="8">
    <source>
        <dbReference type="Pfam" id="PF17676"/>
    </source>
</evidence>
<dbReference type="Gene3D" id="3.50.30.60">
    <property type="entry name" value="LD-carboxypeptidase A C-terminal domain-like"/>
    <property type="match status" value="1"/>
</dbReference>
<evidence type="ECO:0000256" key="4">
    <source>
        <dbReference type="ARBA" id="ARBA00022801"/>
    </source>
</evidence>
<dbReference type="EC" id="3.4.17.13" evidence="9"/>
<dbReference type="InterPro" id="IPR003507">
    <property type="entry name" value="S66_fam"/>
</dbReference>
<protein>
    <submittedName>
        <fullName evidence="9">Muramoyltetrapeptide carboxypeptidase</fullName>
        <ecNumber evidence="9">3.4.17.13</ecNumber>
    </submittedName>
</protein>
<feature type="domain" description="LD-carboxypeptidase N-terminal" evidence="7">
    <location>
        <begin position="41"/>
        <end position="162"/>
    </location>
</feature>
<dbReference type="InterPro" id="IPR027461">
    <property type="entry name" value="Carboxypeptidase_A_C_sf"/>
</dbReference>
<dbReference type="InterPro" id="IPR027478">
    <property type="entry name" value="LdcA_N"/>
</dbReference>
<organism evidence="9 10">
    <name type="scientific">Erwinia amylovora NBRC 12687 = CFBP 1232</name>
    <dbReference type="NCBI Taxonomy" id="1219359"/>
    <lineage>
        <taxon>Bacteria</taxon>
        <taxon>Pseudomonadati</taxon>
        <taxon>Pseudomonadota</taxon>
        <taxon>Gammaproteobacteria</taxon>
        <taxon>Enterobacterales</taxon>
        <taxon>Erwiniaceae</taxon>
        <taxon>Erwinia</taxon>
    </lineage>
</organism>
<keyword evidence="5" id="KW-0720">Serine protease</keyword>
<dbReference type="SUPFAM" id="SSF141986">
    <property type="entry name" value="LD-carboxypeptidase A C-terminal domain-like"/>
    <property type="match status" value="1"/>
</dbReference>
<gene>
    <name evidence="9" type="ORF">BN437_1589</name>
</gene>
<dbReference type="PIRSF" id="PIRSF028757">
    <property type="entry name" value="LD-carboxypeptidase"/>
    <property type="match status" value="1"/>
</dbReference>
<dbReference type="CDD" id="cd07025">
    <property type="entry name" value="Peptidase_S66"/>
    <property type="match status" value="1"/>
</dbReference>
<feature type="active site" description="Charge relay system" evidence="6">
    <location>
        <position position="307"/>
    </location>
</feature>
<keyword evidence="2 9" id="KW-0121">Carboxypeptidase</keyword>
<evidence type="ECO:0000256" key="6">
    <source>
        <dbReference type="PIRSR" id="PIRSR028757-1"/>
    </source>
</evidence>
<dbReference type="PANTHER" id="PTHR30237">
    <property type="entry name" value="MURAMOYLTETRAPEPTIDE CARBOXYPEPTIDASE"/>
    <property type="match status" value="1"/>
</dbReference>
<evidence type="ECO:0000256" key="1">
    <source>
        <dbReference type="ARBA" id="ARBA00010233"/>
    </source>
</evidence>
<feature type="active site" description="Charge relay system" evidence="6">
    <location>
        <position position="237"/>
    </location>
</feature>
<feature type="active site" description="Nucleophile" evidence="6">
    <location>
        <position position="143"/>
    </location>
</feature>
<comment type="caution">
    <text evidence="9">The sequence shown here is derived from an EMBL/GenBank/DDBJ whole genome shotgun (WGS) entry which is preliminary data.</text>
</comment>
<evidence type="ECO:0000313" key="10">
    <source>
        <dbReference type="Proteomes" id="UP000013111"/>
    </source>
</evidence>
<evidence type="ECO:0000256" key="2">
    <source>
        <dbReference type="ARBA" id="ARBA00022645"/>
    </source>
</evidence>
<evidence type="ECO:0000256" key="5">
    <source>
        <dbReference type="ARBA" id="ARBA00022825"/>
    </source>
</evidence>
<proteinExistence type="inferred from homology"/>
<dbReference type="InterPro" id="IPR029062">
    <property type="entry name" value="Class_I_gatase-like"/>
</dbReference>
<accession>A0A830ZSI5</accession>
<keyword evidence="4 9" id="KW-0378">Hydrolase</keyword>
<dbReference type="InterPro" id="IPR040449">
    <property type="entry name" value="Peptidase_S66_N"/>
</dbReference>
<sequence length="347" mass="37652">MTSLLRFVIIDRNWTALSGKHSTAVIKIVSGSIMHITPRTIHLVAPSGYCQNQSAAARGIARLQALGHRVENSGIITRRDRRFAGNDNQRLQDINELAQLDTLPDIVLAVRGGYGASRLLSNIDYAALRQRLHAAPLAICGHSDFTAIQLALLAQSGLQSFSAPMLAGNFGAEVVSEFTINHFWQALTTPEITLEWATSPQQLQVSGIVWGGNLAMIAALIGTPWMPDIQQGILVIEDVNESPFRIERMLLQLHHSGILARQRAIVTGSFSGKTSPAYDSGYDFHSVWNLIRDLTGLPVVNGLAFGHDADTVTLPVGAHGLLRVHETSATLQLSAYPVLRPLPGDRA</sequence>
<reference evidence="9 10" key="1">
    <citation type="submission" date="2012-11" db="EMBL/GenBank/DDBJ databases">
        <authorList>
            <person name="Linke B."/>
        </authorList>
    </citation>
    <scope>NUCLEOTIDE SEQUENCE [LARGE SCALE GENOMIC DNA]</scope>
    <source>
        <strain evidence="10">CFBP 1232</strain>
    </source>
</reference>
<dbReference type="AlphaFoldDB" id="A0A830ZSI5"/>
<evidence type="ECO:0000256" key="3">
    <source>
        <dbReference type="ARBA" id="ARBA00022670"/>
    </source>
</evidence>
<dbReference type="Proteomes" id="UP000013111">
    <property type="component" value="Unassembled WGS sequence"/>
</dbReference>
<comment type="similarity">
    <text evidence="1">Belongs to the peptidase S66 family.</text>
</comment>
<dbReference type="NCBIfam" id="NF008424">
    <property type="entry name" value="PRK11253.1"/>
    <property type="match status" value="1"/>
</dbReference>
<evidence type="ECO:0000259" key="7">
    <source>
        <dbReference type="Pfam" id="PF02016"/>
    </source>
</evidence>
<feature type="domain" description="LD-carboxypeptidase C-terminal" evidence="8">
    <location>
        <begin position="206"/>
        <end position="319"/>
    </location>
</feature>
<dbReference type="EMBL" id="CAPB01000011">
    <property type="protein sequence ID" value="CCO93524.1"/>
    <property type="molecule type" value="Genomic_DNA"/>
</dbReference>
<keyword evidence="3" id="KW-0645">Protease</keyword>
<dbReference type="InterPro" id="IPR040921">
    <property type="entry name" value="Peptidase_S66C"/>
</dbReference>
<dbReference type="Gene3D" id="3.40.50.10740">
    <property type="entry name" value="Class I glutamine amidotransferase-like"/>
    <property type="match status" value="1"/>
</dbReference>
<dbReference type="GO" id="GO:0106415">
    <property type="term" value="F:muramoyltetrapeptide carboxypeptidase activity"/>
    <property type="evidence" value="ECO:0007669"/>
    <property type="project" value="UniProtKB-EC"/>
</dbReference>
<dbReference type="PANTHER" id="PTHR30237:SF2">
    <property type="entry name" value="MUREIN TETRAPEPTIDE CARBOXYPEPTIDASE"/>
    <property type="match status" value="1"/>
</dbReference>
<reference evidence="9 10" key="2">
    <citation type="submission" date="2013-04" db="EMBL/GenBank/DDBJ databases">
        <title>Comparative genomics of 12 strains of Erwinia amylovora identifies a pan-genome with a large conserved core and provides insights into host specificity.</title>
        <authorList>
            <person name="Mann R.A."/>
            <person name="Smits T.H.M."/>
            <person name="Buehlmann A."/>
            <person name="Blom J."/>
            <person name="Goesmann A."/>
            <person name="Frey J.E."/>
            <person name="Plummer K.M."/>
            <person name="Beer S.V."/>
            <person name="Luck J."/>
            <person name="Duffy B."/>
            <person name="Rodoni B."/>
        </authorList>
    </citation>
    <scope>NUCLEOTIDE SEQUENCE [LARGE SCALE GENOMIC DNA]</scope>
    <source>
        <strain evidence="10">CFBP 1232</strain>
    </source>
</reference>
<dbReference type="GO" id="GO:0008236">
    <property type="term" value="F:serine-type peptidase activity"/>
    <property type="evidence" value="ECO:0007669"/>
    <property type="project" value="UniProtKB-KW"/>
</dbReference>
<dbReference type="Pfam" id="PF17676">
    <property type="entry name" value="Peptidase_S66C"/>
    <property type="match status" value="1"/>
</dbReference>
<dbReference type="GO" id="GO:0006508">
    <property type="term" value="P:proteolysis"/>
    <property type="evidence" value="ECO:0007669"/>
    <property type="project" value="UniProtKB-KW"/>
</dbReference>
<evidence type="ECO:0000313" key="9">
    <source>
        <dbReference type="EMBL" id="CCO93524.1"/>
    </source>
</evidence>
<dbReference type="SUPFAM" id="SSF52317">
    <property type="entry name" value="Class I glutamine amidotransferase-like"/>
    <property type="match status" value="1"/>
</dbReference>
<name>A0A830ZSI5_ERWAM</name>